<dbReference type="InterPro" id="IPR000300">
    <property type="entry name" value="IPPc"/>
</dbReference>
<dbReference type="SUPFAM" id="SSF50978">
    <property type="entry name" value="WD40 repeat-like"/>
    <property type="match status" value="1"/>
</dbReference>
<feature type="region of interest" description="Disordered" evidence="1">
    <location>
        <begin position="516"/>
        <end position="585"/>
    </location>
</feature>
<dbReference type="PANTHER" id="PTHR11200">
    <property type="entry name" value="INOSITOL 5-PHOSPHATASE"/>
    <property type="match status" value="1"/>
</dbReference>
<dbReference type="PANTHER" id="PTHR11200:SF240">
    <property type="entry name" value="INOSITOL POLYPHOSPHATE 5-PHOSPHATASE C9G1.10C-RELATED"/>
    <property type="match status" value="1"/>
</dbReference>
<feature type="compositionally biased region" description="Polar residues" evidence="1">
    <location>
        <begin position="267"/>
        <end position="277"/>
    </location>
</feature>
<dbReference type="InterPro" id="IPR046985">
    <property type="entry name" value="IP5"/>
</dbReference>
<accession>A0A507E607</accession>
<evidence type="ECO:0000256" key="1">
    <source>
        <dbReference type="SAM" id="MobiDB-lite"/>
    </source>
</evidence>
<dbReference type="Gene3D" id="3.60.10.10">
    <property type="entry name" value="Endonuclease/exonuclease/phosphatase"/>
    <property type="match status" value="1"/>
</dbReference>
<dbReference type="SMART" id="SM00320">
    <property type="entry name" value="WD40"/>
    <property type="match status" value="4"/>
</dbReference>
<dbReference type="Proteomes" id="UP000318582">
    <property type="component" value="Unassembled WGS sequence"/>
</dbReference>
<feature type="compositionally biased region" description="Polar residues" evidence="1">
    <location>
        <begin position="320"/>
        <end position="332"/>
    </location>
</feature>
<dbReference type="GO" id="GO:0046856">
    <property type="term" value="P:phosphatidylinositol dephosphorylation"/>
    <property type="evidence" value="ECO:0007669"/>
    <property type="project" value="InterPro"/>
</dbReference>
<feature type="compositionally biased region" description="Low complexity" evidence="1">
    <location>
        <begin position="114"/>
        <end position="127"/>
    </location>
</feature>
<comment type="caution">
    <text evidence="3">The sequence shown here is derived from an EMBL/GenBank/DDBJ whole genome shotgun (WGS) entry which is preliminary data.</text>
</comment>
<dbReference type="EMBL" id="QEAQ01000027">
    <property type="protein sequence ID" value="TPX59264.1"/>
    <property type="molecule type" value="Genomic_DNA"/>
</dbReference>
<feature type="compositionally biased region" description="Polar residues" evidence="1">
    <location>
        <begin position="369"/>
        <end position="378"/>
    </location>
</feature>
<organism evidence="3 4">
    <name type="scientific">Powellomyces hirtus</name>
    <dbReference type="NCBI Taxonomy" id="109895"/>
    <lineage>
        <taxon>Eukaryota</taxon>
        <taxon>Fungi</taxon>
        <taxon>Fungi incertae sedis</taxon>
        <taxon>Chytridiomycota</taxon>
        <taxon>Chytridiomycota incertae sedis</taxon>
        <taxon>Chytridiomycetes</taxon>
        <taxon>Spizellomycetales</taxon>
        <taxon>Powellomycetaceae</taxon>
        <taxon>Powellomyces</taxon>
    </lineage>
</organism>
<proteinExistence type="predicted"/>
<feature type="region of interest" description="Disordered" evidence="1">
    <location>
        <begin position="320"/>
        <end position="501"/>
    </location>
</feature>
<feature type="compositionally biased region" description="Polar residues" evidence="1">
    <location>
        <begin position="137"/>
        <end position="157"/>
    </location>
</feature>
<feature type="domain" description="Inositol polyphosphate-related phosphatase" evidence="2">
    <location>
        <begin position="979"/>
        <end position="1314"/>
    </location>
</feature>
<feature type="compositionally biased region" description="Polar residues" evidence="1">
    <location>
        <begin position="1"/>
        <end position="13"/>
    </location>
</feature>
<evidence type="ECO:0000313" key="4">
    <source>
        <dbReference type="Proteomes" id="UP000318582"/>
    </source>
</evidence>
<feature type="region of interest" description="Disordered" evidence="1">
    <location>
        <begin position="263"/>
        <end position="302"/>
    </location>
</feature>
<evidence type="ECO:0000313" key="3">
    <source>
        <dbReference type="EMBL" id="TPX59264.1"/>
    </source>
</evidence>
<dbReference type="SUPFAM" id="SSF56219">
    <property type="entry name" value="DNase I-like"/>
    <property type="match status" value="1"/>
</dbReference>
<dbReference type="Gene3D" id="2.130.10.10">
    <property type="entry name" value="YVTN repeat-like/Quinoprotein amine dehydrogenase"/>
    <property type="match status" value="1"/>
</dbReference>
<dbReference type="GO" id="GO:0004439">
    <property type="term" value="F:phosphatidylinositol-4,5-bisphosphate 5-phosphatase activity"/>
    <property type="evidence" value="ECO:0007669"/>
    <property type="project" value="TreeGrafter"/>
</dbReference>
<dbReference type="InterPro" id="IPR001680">
    <property type="entry name" value="WD40_rpt"/>
</dbReference>
<gene>
    <name evidence="3" type="ORF">PhCBS80983_g02621</name>
</gene>
<dbReference type="STRING" id="109895.A0A507E607"/>
<dbReference type="SMART" id="SM00128">
    <property type="entry name" value="IPPc"/>
    <property type="match status" value="1"/>
</dbReference>
<dbReference type="InterPro" id="IPR036322">
    <property type="entry name" value="WD40_repeat_dom_sf"/>
</dbReference>
<feature type="compositionally biased region" description="Pro residues" evidence="1">
    <location>
        <begin position="546"/>
        <end position="555"/>
    </location>
</feature>
<sequence length="1390" mass="151404">MNPPSGQRESPAQSARPKSPPLPPQRIWPSDGIQEQNAPAEYAPPVSSTNPFLAGAAREAALAGHVRTPNTAVNIPRAPSPQAPADEWYLASPFQSRSPAKTVSPFLSPDHNNPTGGPRPTTPVQVPLPYDPFADQTAKSANGTSWDSTSMMGQRSLSPYKGGSSELDSGVGIGFPPPAGARRATIADLAGLATSNANLAPLSKDGKSTSYSLSSVNSIDASVEGKTTNGVKELARVYEGGGATAAPPILNPVQSSNSFANWVTFDQDGQPNSQISPPTVKPSGAADAKLSPGFPPSLPSRMIPTLTNIQSAVELGADNSSYTSPASLNLPSKSPLGYSLSAGALPLPPTAHRPLPRRTQLSGVPITANDMSSGSLINLSHPRISIPSTGSLDNLSTRRTSTASDPFGDEHDITNSNSGSDAEDSDSSADNGNSRFASPRKALQPHSSPSRPTSAGAKSGSVHSLAKSFTASDILSNKPPLPGRLVKPSHPPPPIPTTPSTASFANIIKEDSALSPWRHAEPSSMPSSPRGSQGDISRSSPASSPHRPPLPPRPISPMLRTANAAKQVSPPHPESAGRDAPPSIPARPVARAVEEALLEYAQSTAQLSLTNLHEPAGAEDRFAGLRREKLYSPDNVSTNRRLPVAEGLPNSDLYLKHSTKCFAVSGFYTCTGGEKIRVWYIPSGENIKTVSVGESKIYAMAFVPTHYMEDEGRYLWVSLDKGEIIEVDITTGEIVDRKTVHSGTVTHIMRHHGHMWTVDDNGGLKIWAQDSTRKRVTLQQRPRAVRVGVKQNVAFVVNCYLWSAAGKVIEVYRPVEEGAPCIQQRFDLSITVGIGNVACFASTRKGDTVFSGHDDGKILVWDATTLAKKRIVNAGMYPVTALLGLGDKYLWAGHSTGKIHIYDVEHIDGDWSALKEFQAYHSASVDELVMDERSVFLSGRLQVASLSHNGQIRIWDGFLSRDWLENQLRLREHECCTYRDLKLLICSWNLDASKPAELEESRQPENVGFLKRWLSAEDQPDIIVVGFQELVDLESKKVTAKQLLKGTKKSQQSHLDHRFKLWREALIKAVKDAQPKLAYRLLECRQLVGLFQCVFIKESEGARLKDVAVDMVKTGLKGYHGNKGGIATRFVLDDSSFCFVNCHLAAHQNQISARNNDVATILKDAHFPPRPAYEGIFIGGGDGSMVLDHENVFWSGDLNYRIDMARERVIELVAQQDWATLQEHDQLLHQMMINPSFGLRGFVERPLDFAPTFKYDVGTDRYDSSEKRRVPSWCDRVLYCSHHVVQTSYVRYETCLSDHRPISATFTARVKSVNATLFRPVKQDVENRLQGYLAQEIEAQKISWLVGRSCCNEEDARRVLSECQGDLRVARDRLGENGGLFQQADATHVV</sequence>
<dbReference type="InterPro" id="IPR036691">
    <property type="entry name" value="Endo/exonu/phosph_ase_sf"/>
</dbReference>
<protein>
    <recommendedName>
        <fullName evidence="2">Inositol polyphosphate-related phosphatase domain-containing protein</fullName>
    </recommendedName>
</protein>
<dbReference type="Pfam" id="PF22669">
    <property type="entry name" value="Exo_endo_phos2"/>
    <property type="match status" value="1"/>
</dbReference>
<feature type="compositionally biased region" description="Polar residues" evidence="1">
    <location>
        <begin position="386"/>
        <end position="404"/>
    </location>
</feature>
<evidence type="ECO:0000259" key="2">
    <source>
        <dbReference type="SMART" id="SM00128"/>
    </source>
</evidence>
<feature type="compositionally biased region" description="Polar residues" evidence="1">
    <location>
        <begin position="524"/>
        <end position="536"/>
    </location>
</feature>
<dbReference type="InterPro" id="IPR015943">
    <property type="entry name" value="WD40/YVTN_repeat-like_dom_sf"/>
</dbReference>
<reference evidence="3 4" key="1">
    <citation type="journal article" date="2019" name="Sci. Rep.">
        <title>Comparative genomics of chytrid fungi reveal insights into the obligate biotrophic and pathogenic lifestyle of Synchytrium endobioticum.</title>
        <authorList>
            <person name="van de Vossenberg B.T.L.H."/>
            <person name="Warris S."/>
            <person name="Nguyen H.D.T."/>
            <person name="van Gent-Pelzer M.P.E."/>
            <person name="Joly D.L."/>
            <person name="van de Geest H.C."/>
            <person name="Bonants P.J.M."/>
            <person name="Smith D.S."/>
            <person name="Levesque C.A."/>
            <person name="van der Lee T.A.J."/>
        </authorList>
    </citation>
    <scope>NUCLEOTIDE SEQUENCE [LARGE SCALE GENOMIC DNA]</scope>
    <source>
        <strain evidence="3 4">CBS 809.83</strain>
    </source>
</reference>
<keyword evidence="4" id="KW-1185">Reference proteome</keyword>
<feature type="region of interest" description="Disordered" evidence="1">
    <location>
        <begin position="1"/>
        <end position="51"/>
    </location>
</feature>
<name>A0A507E607_9FUNG</name>
<feature type="region of interest" description="Disordered" evidence="1">
    <location>
        <begin position="93"/>
        <end position="180"/>
    </location>
</feature>